<reference evidence="4" key="1">
    <citation type="journal article" date="2019" name="Int. J. Syst. Evol. Microbiol.">
        <title>The Global Catalogue of Microorganisms (GCM) 10K type strain sequencing project: providing services to taxonomists for standard genome sequencing and annotation.</title>
        <authorList>
            <consortium name="The Broad Institute Genomics Platform"/>
            <consortium name="The Broad Institute Genome Sequencing Center for Infectious Disease"/>
            <person name="Wu L."/>
            <person name="Ma J."/>
        </authorList>
    </citation>
    <scope>NUCLEOTIDE SEQUENCE [LARGE SCALE GENOMIC DNA]</scope>
    <source>
        <strain evidence="4">CCUG 62945</strain>
    </source>
</reference>
<keyword evidence="4" id="KW-1185">Reference proteome</keyword>
<dbReference type="Gene3D" id="2.30.30.760">
    <property type="match status" value="1"/>
</dbReference>
<proteinExistence type="predicted"/>
<dbReference type="Pfam" id="PF13144">
    <property type="entry name" value="ChapFlgA"/>
    <property type="match status" value="1"/>
</dbReference>
<gene>
    <name evidence="3" type="ORF">ACFQNF_04395</name>
</gene>
<feature type="chain" id="PRO_5046557838" evidence="1">
    <location>
        <begin position="25"/>
        <end position="202"/>
    </location>
</feature>
<organism evidence="3 4">
    <name type="scientific">Iodobacter arcticus</name>
    <dbReference type="NCBI Taxonomy" id="590593"/>
    <lineage>
        <taxon>Bacteria</taxon>
        <taxon>Pseudomonadati</taxon>
        <taxon>Pseudomonadota</taxon>
        <taxon>Betaproteobacteria</taxon>
        <taxon>Neisseriales</taxon>
        <taxon>Chitinibacteraceae</taxon>
        <taxon>Iodobacter</taxon>
    </lineage>
</organism>
<keyword evidence="3" id="KW-0969">Cilium</keyword>
<evidence type="ECO:0000313" key="3">
    <source>
        <dbReference type="EMBL" id="MFC7419109.1"/>
    </source>
</evidence>
<keyword evidence="3" id="KW-0282">Flagellum</keyword>
<evidence type="ECO:0000256" key="1">
    <source>
        <dbReference type="SAM" id="SignalP"/>
    </source>
</evidence>
<evidence type="ECO:0000259" key="2">
    <source>
        <dbReference type="Pfam" id="PF13144"/>
    </source>
</evidence>
<name>A0ABW2QVM6_9NEIS</name>
<feature type="signal peptide" evidence="1">
    <location>
        <begin position="1"/>
        <end position="24"/>
    </location>
</feature>
<dbReference type="RefSeq" id="WP_380186389.1">
    <property type="nucleotide sequence ID" value="NZ_JBHTBQ010000006.1"/>
</dbReference>
<comment type="caution">
    <text evidence="3">The sequence shown here is derived from an EMBL/GenBank/DDBJ whole genome shotgun (WGS) entry which is preliminary data.</text>
</comment>
<protein>
    <submittedName>
        <fullName evidence="3">Flagella basal body P-ring formation protein FlgA</fullName>
    </submittedName>
</protein>
<dbReference type="InterPro" id="IPR017585">
    <property type="entry name" value="SAF_FlgA"/>
</dbReference>
<feature type="domain" description="Flagella basal body P-ring formation protein FlgA SAF" evidence="2">
    <location>
        <begin position="142"/>
        <end position="199"/>
    </location>
</feature>
<keyword evidence="3" id="KW-0966">Cell projection</keyword>
<dbReference type="EMBL" id="JBHTBQ010000006">
    <property type="protein sequence ID" value="MFC7419109.1"/>
    <property type="molecule type" value="Genomic_DNA"/>
</dbReference>
<accession>A0ABW2QVM6</accession>
<keyword evidence="1" id="KW-0732">Signal</keyword>
<dbReference type="Proteomes" id="UP001596473">
    <property type="component" value="Unassembled WGS sequence"/>
</dbReference>
<sequence length="202" mass="22734">MKKILGKFSNVILYLMFSSTSAYSIGMENIPLEEKVRNFAQNYFEITAKNHFNRKIFLTVSLIPPRDISQLNRCESPPLLAALQGEDSALLKIDVSCTTGKTWNARYMARAMYRLKEGEDEPLRAFTSNTTHQIASSPQPAGYLIKKGKEIELVARAELVEIRSKVVAEESGRLGEVIWVRNKRSGKKIRAVVSSEQEVSPP</sequence>
<evidence type="ECO:0000313" key="4">
    <source>
        <dbReference type="Proteomes" id="UP001596473"/>
    </source>
</evidence>